<dbReference type="InterPro" id="IPR033897">
    <property type="entry name" value="SRF-like_MADS-box"/>
</dbReference>
<keyword evidence="2" id="KW-0805">Transcription regulation</keyword>
<dbReference type="PANTHER" id="PTHR11945">
    <property type="entry name" value="MADS BOX PROTEIN"/>
    <property type="match status" value="1"/>
</dbReference>
<keyword evidence="6" id="KW-0175">Coiled coil</keyword>
<dbReference type="GO" id="GO:0046983">
    <property type="term" value="F:protein dimerization activity"/>
    <property type="evidence" value="ECO:0007669"/>
    <property type="project" value="InterPro"/>
</dbReference>
<dbReference type="GO" id="GO:0045944">
    <property type="term" value="P:positive regulation of transcription by RNA polymerase II"/>
    <property type="evidence" value="ECO:0007669"/>
    <property type="project" value="InterPro"/>
</dbReference>
<evidence type="ECO:0000256" key="2">
    <source>
        <dbReference type="ARBA" id="ARBA00023015"/>
    </source>
</evidence>
<feature type="coiled-coil region" evidence="6">
    <location>
        <begin position="116"/>
        <end position="143"/>
    </location>
</feature>
<reference evidence="8" key="1">
    <citation type="journal article" date="2023" name="Plant J.">
        <title>The genome of the king protea, Protea cynaroides.</title>
        <authorList>
            <person name="Chang J."/>
            <person name="Duong T.A."/>
            <person name="Schoeman C."/>
            <person name="Ma X."/>
            <person name="Roodt D."/>
            <person name="Barker N."/>
            <person name="Li Z."/>
            <person name="Van de Peer Y."/>
            <person name="Mizrachi E."/>
        </authorList>
    </citation>
    <scope>NUCLEOTIDE SEQUENCE</scope>
    <source>
        <tissue evidence="8">Young leaves</tissue>
    </source>
</reference>
<dbReference type="EMBL" id="JAMYWD010000010">
    <property type="protein sequence ID" value="KAJ4957372.1"/>
    <property type="molecule type" value="Genomic_DNA"/>
</dbReference>
<keyword evidence="5" id="KW-0539">Nucleus</keyword>
<dbReference type="SMART" id="SM00432">
    <property type="entry name" value="MADS"/>
    <property type="match status" value="1"/>
</dbReference>
<dbReference type="PROSITE" id="PS50066">
    <property type="entry name" value="MADS_BOX_2"/>
    <property type="match status" value="1"/>
</dbReference>
<keyword evidence="3" id="KW-0238">DNA-binding</keyword>
<dbReference type="GO" id="GO:0000978">
    <property type="term" value="F:RNA polymerase II cis-regulatory region sequence-specific DNA binding"/>
    <property type="evidence" value="ECO:0007669"/>
    <property type="project" value="TreeGrafter"/>
</dbReference>
<evidence type="ECO:0000313" key="8">
    <source>
        <dbReference type="EMBL" id="KAJ4957372.1"/>
    </source>
</evidence>
<dbReference type="Proteomes" id="UP001141806">
    <property type="component" value="Unassembled WGS sequence"/>
</dbReference>
<comment type="subcellular location">
    <subcellularLocation>
        <location evidence="1">Nucleus</location>
    </subcellularLocation>
</comment>
<dbReference type="InterPro" id="IPR002100">
    <property type="entry name" value="TF_MADSbox"/>
</dbReference>
<organism evidence="8 9">
    <name type="scientific">Protea cynaroides</name>
    <dbReference type="NCBI Taxonomy" id="273540"/>
    <lineage>
        <taxon>Eukaryota</taxon>
        <taxon>Viridiplantae</taxon>
        <taxon>Streptophyta</taxon>
        <taxon>Embryophyta</taxon>
        <taxon>Tracheophyta</taxon>
        <taxon>Spermatophyta</taxon>
        <taxon>Magnoliopsida</taxon>
        <taxon>Proteales</taxon>
        <taxon>Proteaceae</taxon>
        <taxon>Protea</taxon>
    </lineage>
</organism>
<evidence type="ECO:0000313" key="9">
    <source>
        <dbReference type="Proteomes" id="UP001141806"/>
    </source>
</evidence>
<dbReference type="GO" id="GO:0005634">
    <property type="term" value="C:nucleus"/>
    <property type="evidence" value="ECO:0007669"/>
    <property type="project" value="UniProtKB-SubCell"/>
</dbReference>
<dbReference type="Gene3D" id="3.40.1810.10">
    <property type="entry name" value="Transcription factor, MADS-box"/>
    <property type="match status" value="1"/>
</dbReference>
<dbReference type="SUPFAM" id="SSF55455">
    <property type="entry name" value="SRF-like"/>
    <property type="match status" value="1"/>
</dbReference>
<dbReference type="PANTHER" id="PTHR11945:SF229">
    <property type="entry name" value="AGAMOUS-LIKE 55-RELATED"/>
    <property type="match status" value="1"/>
</dbReference>
<dbReference type="Pfam" id="PF00319">
    <property type="entry name" value="SRF-TF"/>
    <property type="match status" value="1"/>
</dbReference>
<evidence type="ECO:0000259" key="7">
    <source>
        <dbReference type="PROSITE" id="PS50066"/>
    </source>
</evidence>
<dbReference type="GO" id="GO:0000981">
    <property type="term" value="F:DNA-binding transcription factor activity, RNA polymerase II-specific"/>
    <property type="evidence" value="ECO:0007669"/>
    <property type="project" value="InterPro"/>
</dbReference>
<name>A0A9Q0H4B6_9MAGN</name>
<dbReference type="PRINTS" id="PR00404">
    <property type="entry name" value="MADSDOMAIN"/>
</dbReference>
<proteinExistence type="predicted"/>
<evidence type="ECO:0000256" key="3">
    <source>
        <dbReference type="ARBA" id="ARBA00023125"/>
    </source>
</evidence>
<evidence type="ECO:0000256" key="5">
    <source>
        <dbReference type="ARBA" id="ARBA00023242"/>
    </source>
</evidence>
<dbReference type="CDD" id="cd00266">
    <property type="entry name" value="MADS_SRF_like"/>
    <property type="match status" value="1"/>
</dbReference>
<accession>A0A9Q0H4B6</accession>
<protein>
    <recommendedName>
        <fullName evidence="7">MADS-box domain-containing protein</fullName>
    </recommendedName>
</protein>
<gene>
    <name evidence="8" type="ORF">NE237_024483</name>
</gene>
<feature type="domain" description="MADS-box" evidence="7">
    <location>
        <begin position="1"/>
        <end position="61"/>
    </location>
</feature>
<evidence type="ECO:0000256" key="1">
    <source>
        <dbReference type="ARBA" id="ARBA00004123"/>
    </source>
</evidence>
<evidence type="ECO:0000256" key="6">
    <source>
        <dbReference type="SAM" id="Coils"/>
    </source>
</evidence>
<comment type="caution">
    <text evidence="8">The sequence shown here is derived from an EMBL/GenBank/DDBJ whole genome shotgun (WGS) entry which is preliminary data.</text>
</comment>
<dbReference type="InterPro" id="IPR036879">
    <property type="entry name" value="TF_MADSbox_sf"/>
</dbReference>
<sequence length="144" mass="16540">MGRRKIEIELIEDRKKRFRAFSRRRKGLFHKASELQRLCNIQTAIVVFSSGGKPFASVSDNSSVNAVIQRYLNNTSSGDESLDAVGVICETEETETVKEDDRFWWKTVDADKNCSIEDLLSLKNRLELLRENLRRRLNASSSTQ</sequence>
<keyword evidence="9" id="KW-1185">Reference proteome</keyword>
<dbReference type="AlphaFoldDB" id="A0A9Q0H4B6"/>
<evidence type="ECO:0000256" key="4">
    <source>
        <dbReference type="ARBA" id="ARBA00023163"/>
    </source>
</evidence>
<keyword evidence="4" id="KW-0804">Transcription</keyword>